<protein>
    <submittedName>
        <fullName evidence="7">Glycosyl transferase, family 14</fullName>
    </submittedName>
</protein>
<sequence>MSSQLPPLPQTPSPSQPRELLKELSPPQPKPSLPSLLMPSFSSNETSNNTSMLLTEQMYIIHNMSDEELLWRASMVPRIQEVPYKFVHKVAFMFLTKGPLPMAPLWDKFFKGHEELYSIYVHTDPNYNVLVPEYSVFYGRRIPSQPVTWGTSSMIDAERRLLGNALLDFSNQRFVLLSESCIPLFNFTTTYNYLMQSNLSFLGAFDDPRKSGRGRYNPHMYPAINISDWRKGSQWFELHRELAMHVVSDLKYYPIFKELCHPPCYNDEHYIPTLINLIDPGKNSNRSVTWVDWSKASPHPARFGWSDVIDEFLNRVRFGTNCEYNGNATSICFLFARKFVPSALEQLLRIAPVLLGFDP</sequence>
<keyword evidence="8" id="KW-1185">Reference proteome</keyword>
<feature type="region of interest" description="Disordered" evidence="6">
    <location>
        <begin position="1"/>
        <end position="48"/>
    </location>
</feature>
<feature type="compositionally biased region" description="Low complexity" evidence="6">
    <location>
        <begin position="33"/>
        <end position="48"/>
    </location>
</feature>
<evidence type="ECO:0000313" key="8">
    <source>
        <dbReference type="Proteomes" id="UP001370490"/>
    </source>
</evidence>
<evidence type="ECO:0000256" key="6">
    <source>
        <dbReference type="SAM" id="MobiDB-lite"/>
    </source>
</evidence>
<keyword evidence="2" id="KW-0328">Glycosyltransferase</keyword>
<dbReference type="Pfam" id="PF02485">
    <property type="entry name" value="Branch"/>
    <property type="match status" value="1"/>
</dbReference>
<dbReference type="InterPro" id="IPR044174">
    <property type="entry name" value="BC10-like"/>
</dbReference>
<gene>
    <name evidence="7" type="ORF">RJ641_011841</name>
</gene>
<dbReference type="AlphaFoldDB" id="A0AAN8Z3Q7"/>
<dbReference type="Proteomes" id="UP001370490">
    <property type="component" value="Unassembled WGS sequence"/>
</dbReference>
<keyword evidence="5" id="KW-0325">Glycoprotein</keyword>
<evidence type="ECO:0000256" key="3">
    <source>
        <dbReference type="ARBA" id="ARBA00022679"/>
    </source>
</evidence>
<keyword evidence="4" id="KW-0472">Membrane</keyword>
<keyword evidence="3 7" id="KW-0808">Transferase</keyword>
<dbReference type="PANTHER" id="PTHR31042">
    <property type="entry name" value="CORE-2/I-BRANCHING BETA-1,6-N-ACETYLGLUCOSAMINYLTRANSFERASE FAMILY PROTEIN-RELATED"/>
    <property type="match status" value="1"/>
</dbReference>
<evidence type="ECO:0000256" key="4">
    <source>
        <dbReference type="ARBA" id="ARBA00023136"/>
    </source>
</evidence>
<feature type="compositionally biased region" description="Pro residues" evidence="6">
    <location>
        <begin position="1"/>
        <end position="15"/>
    </location>
</feature>
<dbReference type="GO" id="GO:0016020">
    <property type="term" value="C:membrane"/>
    <property type="evidence" value="ECO:0007669"/>
    <property type="project" value="UniProtKB-SubCell"/>
</dbReference>
<comment type="subcellular location">
    <subcellularLocation>
        <location evidence="1">Membrane</location>
        <topology evidence="1">Single-pass type II membrane protein</topology>
    </subcellularLocation>
</comment>
<comment type="caution">
    <text evidence="7">The sequence shown here is derived from an EMBL/GenBank/DDBJ whole genome shotgun (WGS) entry which is preliminary data.</text>
</comment>
<dbReference type="InterPro" id="IPR003406">
    <property type="entry name" value="Glyco_trans_14"/>
</dbReference>
<evidence type="ECO:0000256" key="2">
    <source>
        <dbReference type="ARBA" id="ARBA00022676"/>
    </source>
</evidence>
<dbReference type="PANTHER" id="PTHR31042:SF77">
    <property type="entry name" value="GLYCOSYLTRANSFERASE"/>
    <property type="match status" value="1"/>
</dbReference>
<accession>A0AAN8Z3Q7</accession>
<reference evidence="7 8" key="1">
    <citation type="submission" date="2023-12" db="EMBL/GenBank/DDBJ databases">
        <title>A high-quality genome assembly for Dillenia turbinata (Dilleniales).</title>
        <authorList>
            <person name="Chanderbali A."/>
        </authorList>
    </citation>
    <scope>NUCLEOTIDE SEQUENCE [LARGE SCALE GENOMIC DNA]</scope>
    <source>
        <strain evidence="7">LSX21</strain>
        <tissue evidence="7">Leaf</tissue>
    </source>
</reference>
<dbReference type="EMBL" id="JBAMMX010000018">
    <property type="protein sequence ID" value="KAK6923537.1"/>
    <property type="molecule type" value="Genomic_DNA"/>
</dbReference>
<evidence type="ECO:0000256" key="1">
    <source>
        <dbReference type="ARBA" id="ARBA00004606"/>
    </source>
</evidence>
<proteinExistence type="predicted"/>
<evidence type="ECO:0000256" key="5">
    <source>
        <dbReference type="ARBA" id="ARBA00023180"/>
    </source>
</evidence>
<dbReference type="GO" id="GO:0016757">
    <property type="term" value="F:glycosyltransferase activity"/>
    <property type="evidence" value="ECO:0007669"/>
    <property type="project" value="UniProtKB-KW"/>
</dbReference>
<organism evidence="7 8">
    <name type="scientific">Dillenia turbinata</name>
    <dbReference type="NCBI Taxonomy" id="194707"/>
    <lineage>
        <taxon>Eukaryota</taxon>
        <taxon>Viridiplantae</taxon>
        <taxon>Streptophyta</taxon>
        <taxon>Embryophyta</taxon>
        <taxon>Tracheophyta</taxon>
        <taxon>Spermatophyta</taxon>
        <taxon>Magnoliopsida</taxon>
        <taxon>eudicotyledons</taxon>
        <taxon>Gunneridae</taxon>
        <taxon>Pentapetalae</taxon>
        <taxon>Dilleniales</taxon>
        <taxon>Dilleniaceae</taxon>
        <taxon>Dillenia</taxon>
    </lineage>
</organism>
<evidence type="ECO:0000313" key="7">
    <source>
        <dbReference type="EMBL" id="KAK6923537.1"/>
    </source>
</evidence>
<name>A0AAN8Z3Q7_9MAGN</name>